<dbReference type="GO" id="GO:0004636">
    <property type="term" value="F:phosphoribosyl-ATP diphosphatase activity"/>
    <property type="evidence" value="ECO:0007669"/>
    <property type="project" value="UniProtKB-ARBA"/>
</dbReference>
<dbReference type="PANTHER" id="PTHR42945">
    <property type="entry name" value="HISTIDINE BIOSYNTHESIS BIFUNCTIONAL PROTEIN"/>
    <property type="match status" value="1"/>
</dbReference>
<evidence type="ECO:0000256" key="4">
    <source>
        <dbReference type="ARBA" id="ARBA00017720"/>
    </source>
</evidence>
<evidence type="ECO:0000259" key="9">
    <source>
        <dbReference type="Pfam" id="PF01502"/>
    </source>
</evidence>
<dbReference type="AlphaFoldDB" id="A0A6J6CS72"/>
<accession>A0A6J6CS72</accession>
<dbReference type="FunFam" id="3.10.20.810:FF:000001">
    <property type="entry name" value="Histidine biosynthesis bifunctional protein HisIE"/>
    <property type="match status" value="1"/>
</dbReference>
<proteinExistence type="inferred from homology"/>
<dbReference type="Gene3D" id="3.10.20.810">
    <property type="entry name" value="Phosphoribosyl-AMP cyclohydrolase"/>
    <property type="match status" value="1"/>
</dbReference>
<evidence type="ECO:0000256" key="8">
    <source>
        <dbReference type="ARBA" id="ARBA00023102"/>
    </source>
</evidence>
<keyword evidence="7" id="KW-0378">Hydrolase</keyword>
<evidence type="ECO:0000256" key="5">
    <source>
        <dbReference type="ARBA" id="ARBA00022490"/>
    </source>
</evidence>
<organism evidence="10">
    <name type="scientific">freshwater metagenome</name>
    <dbReference type="NCBI Taxonomy" id="449393"/>
    <lineage>
        <taxon>unclassified sequences</taxon>
        <taxon>metagenomes</taxon>
        <taxon>ecological metagenomes</taxon>
    </lineage>
</organism>
<gene>
    <name evidence="10" type="ORF">UFOPK1506_00593</name>
</gene>
<dbReference type="InterPro" id="IPR026660">
    <property type="entry name" value="PRA-CH"/>
</dbReference>
<dbReference type="NCBIfam" id="NF000768">
    <property type="entry name" value="PRK00051.1"/>
    <property type="match status" value="1"/>
</dbReference>
<evidence type="ECO:0000256" key="2">
    <source>
        <dbReference type="ARBA" id="ARBA00005169"/>
    </source>
</evidence>
<dbReference type="InterPro" id="IPR038019">
    <property type="entry name" value="PRib_AMP_CycHydrolase_sf"/>
</dbReference>
<evidence type="ECO:0000313" key="10">
    <source>
        <dbReference type="EMBL" id="CAB4553269.1"/>
    </source>
</evidence>
<name>A0A6J6CS72_9ZZZZ</name>
<evidence type="ECO:0000256" key="7">
    <source>
        <dbReference type="ARBA" id="ARBA00022801"/>
    </source>
</evidence>
<keyword evidence="6" id="KW-0028">Amino-acid biosynthesis</keyword>
<dbReference type="Pfam" id="PF01502">
    <property type="entry name" value="PRA-CH"/>
    <property type="match status" value="1"/>
</dbReference>
<dbReference type="HAMAP" id="MF_01021">
    <property type="entry name" value="HisI"/>
    <property type="match status" value="1"/>
</dbReference>
<dbReference type="EMBL" id="CAEZSV010000087">
    <property type="protein sequence ID" value="CAB4553269.1"/>
    <property type="molecule type" value="Genomic_DNA"/>
</dbReference>
<comment type="pathway">
    <text evidence="2">Amino-acid biosynthesis; L-histidine biosynthesis; L-histidine from 5-phospho-alpha-D-ribose 1-diphosphate: step 3/9.</text>
</comment>
<protein>
    <recommendedName>
        <fullName evidence="4">Histidine biosynthesis bifunctional protein HisIE</fullName>
        <ecNumber evidence="3">3.5.4.19</ecNumber>
    </recommendedName>
</protein>
<keyword evidence="8" id="KW-0368">Histidine biosynthesis</keyword>
<reference evidence="10" key="1">
    <citation type="submission" date="2020-05" db="EMBL/GenBank/DDBJ databases">
        <authorList>
            <person name="Chiriac C."/>
            <person name="Salcher M."/>
            <person name="Ghai R."/>
            <person name="Kavagutti S V."/>
        </authorList>
    </citation>
    <scope>NUCLEOTIDE SEQUENCE</scope>
</reference>
<dbReference type="UniPathway" id="UPA00031">
    <property type="reaction ID" value="UER00008"/>
</dbReference>
<dbReference type="InterPro" id="IPR002496">
    <property type="entry name" value="PRib_AMP_CycHydrolase_dom"/>
</dbReference>
<evidence type="ECO:0000256" key="1">
    <source>
        <dbReference type="ARBA" id="ARBA00000024"/>
    </source>
</evidence>
<dbReference type="EC" id="3.5.4.19" evidence="3"/>
<dbReference type="GO" id="GO:0004635">
    <property type="term" value="F:phosphoribosyl-AMP cyclohydrolase activity"/>
    <property type="evidence" value="ECO:0007669"/>
    <property type="project" value="UniProtKB-EC"/>
</dbReference>
<comment type="catalytic activity">
    <reaction evidence="1">
        <text>1-(5-phospho-beta-D-ribosyl)-5'-AMP + H2O = 1-(5-phospho-beta-D-ribosyl)-5-[(5-phospho-beta-D-ribosylamino)methylideneamino]imidazole-4-carboxamide</text>
        <dbReference type="Rhea" id="RHEA:20049"/>
        <dbReference type="ChEBI" id="CHEBI:15377"/>
        <dbReference type="ChEBI" id="CHEBI:58435"/>
        <dbReference type="ChEBI" id="CHEBI:59457"/>
        <dbReference type="EC" id="3.5.4.19"/>
    </reaction>
</comment>
<feature type="domain" description="Phosphoribosyl-AMP cyclohydrolase" evidence="9">
    <location>
        <begin position="36"/>
        <end position="108"/>
    </location>
</feature>
<dbReference type="SUPFAM" id="SSF141734">
    <property type="entry name" value="HisI-like"/>
    <property type="match status" value="1"/>
</dbReference>
<evidence type="ECO:0000256" key="6">
    <source>
        <dbReference type="ARBA" id="ARBA00022605"/>
    </source>
</evidence>
<evidence type="ECO:0000256" key="3">
    <source>
        <dbReference type="ARBA" id="ARBA00012721"/>
    </source>
</evidence>
<keyword evidence="5" id="KW-0963">Cytoplasm</keyword>
<sequence length="113" mass="12322">MESMPALPEELESLLAAPDALVPVIVQEATTLEVLMLAWMNRQALLHSITTGNATYWSRSRSELWIKGATSGNTQRVISIDSDCDSDALLMRVEQSGVACHTGARTCFGQRIS</sequence>
<dbReference type="GO" id="GO:0000105">
    <property type="term" value="P:L-histidine biosynthetic process"/>
    <property type="evidence" value="ECO:0007669"/>
    <property type="project" value="UniProtKB-UniPathway"/>
</dbReference>
<dbReference type="PANTHER" id="PTHR42945:SF1">
    <property type="entry name" value="HISTIDINE BIOSYNTHESIS BIFUNCTIONAL PROTEIN HIS7"/>
    <property type="match status" value="1"/>
</dbReference>